<dbReference type="AlphaFoldDB" id="A0A1X7IQM3"/>
<organism evidence="9 10">
    <name type="scientific">Marivirga sericea</name>
    <dbReference type="NCBI Taxonomy" id="1028"/>
    <lineage>
        <taxon>Bacteria</taxon>
        <taxon>Pseudomonadati</taxon>
        <taxon>Bacteroidota</taxon>
        <taxon>Cytophagia</taxon>
        <taxon>Cytophagales</taxon>
        <taxon>Marivirgaceae</taxon>
        <taxon>Marivirga</taxon>
    </lineage>
</organism>
<dbReference type="OrthoDB" id="4174719at2"/>
<reference evidence="10" key="1">
    <citation type="submission" date="2017-04" db="EMBL/GenBank/DDBJ databases">
        <authorList>
            <person name="Varghese N."/>
            <person name="Submissions S."/>
        </authorList>
    </citation>
    <scope>NUCLEOTIDE SEQUENCE [LARGE SCALE GENOMIC DNA]</scope>
    <source>
        <strain evidence="10">DSM 4125</strain>
    </source>
</reference>
<keyword evidence="5" id="KW-0862">Zinc</keyword>
<dbReference type="EMBL" id="FXAW01000001">
    <property type="protein sequence ID" value="SMG17370.1"/>
    <property type="molecule type" value="Genomic_DNA"/>
</dbReference>
<dbReference type="PANTHER" id="PTHR10173:SF52">
    <property type="entry name" value="METHIONINE-R-SULFOXIDE REDUCTASE B1"/>
    <property type="match status" value="1"/>
</dbReference>
<dbReference type="PANTHER" id="PTHR10173">
    <property type="entry name" value="METHIONINE SULFOXIDE REDUCTASE"/>
    <property type="match status" value="1"/>
</dbReference>
<dbReference type="InterPro" id="IPR028427">
    <property type="entry name" value="Met_Sox_Rdtase_MsrB"/>
</dbReference>
<evidence type="ECO:0000256" key="7">
    <source>
        <dbReference type="ARBA" id="ARBA00048488"/>
    </source>
</evidence>
<comment type="cofactor">
    <cofactor evidence="1">
        <name>Zn(2+)</name>
        <dbReference type="ChEBI" id="CHEBI:29105"/>
    </cofactor>
</comment>
<evidence type="ECO:0000256" key="3">
    <source>
        <dbReference type="ARBA" id="ARBA00012499"/>
    </source>
</evidence>
<dbReference type="RefSeq" id="WP_085515904.1">
    <property type="nucleotide sequence ID" value="NZ_FXAW01000001.1"/>
</dbReference>
<evidence type="ECO:0000259" key="8">
    <source>
        <dbReference type="PROSITE" id="PS51790"/>
    </source>
</evidence>
<evidence type="ECO:0000256" key="1">
    <source>
        <dbReference type="ARBA" id="ARBA00001947"/>
    </source>
</evidence>
<dbReference type="PROSITE" id="PS51790">
    <property type="entry name" value="MSRB"/>
    <property type="match status" value="1"/>
</dbReference>
<proteinExistence type="inferred from homology"/>
<dbReference type="EC" id="1.8.4.12" evidence="3"/>
<dbReference type="Proteomes" id="UP000193804">
    <property type="component" value="Unassembled WGS sequence"/>
</dbReference>
<comment type="catalytic activity">
    <reaction evidence="7">
        <text>L-methionyl-[protein] + [thioredoxin]-disulfide + H2O = L-methionyl-(R)-S-oxide-[protein] + [thioredoxin]-dithiol</text>
        <dbReference type="Rhea" id="RHEA:24164"/>
        <dbReference type="Rhea" id="RHEA-COMP:10698"/>
        <dbReference type="Rhea" id="RHEA-COMP:10700"/>
        <dbReference type="Rhea" id="RHEA-COMP:12313"/>
        <dbReference type="Rhea" id="RHEA-COMP:12314"/>
        <dbReference type="ChEBI" id="CHEBI:15377"/>
        <dbReference type="ChEBI" id="CHEBI:16044"/>
        <dbReference type="ChEBI" id="CHEBI:29950"/>
        <dbReference type="ChEBI" id="CHEBI:45764"/>
        <dbReference type="ChEBI" id="CHEBI:50058"/>
        <dbReference type="EC" id="1.8.4.12"/>
    </reaction>
</comment>
<dbReference type="Pfam" id="PF01641">
    <property type="entry name" value="SelR"/>
    <property type="match status" value="1"/>
</dbReference>
<dbReference type="NCBIfam" id="TIGR00357">
    <property type="entry name" value="peptide-methionine (R)-S-oxide reductase MsrB"/>
    <property type="match status" value="1"/>
</dbReference>
<dbReference type="STRING" id="1028.SAMN05661096_00950"/>
<evidence type="ECO:0000256" key="2">
    <source>
        <dbReference type="ARBA" id="ARBA00007174"/>
    </source>
</evidence>
<gene>
    <name evidence="9" type="ORF">SAMN05661096_00950</name>
</gene>
<evidence type="ECO:0000256" key="5">
    <source>
        <dbReference type="ARBA" id="ARBA00022833"/>
    </source>
</evidence>
<keyword evidence="4" id="KW-0479">Metal-binding</keyword>
<dbReference type="Gene3D" id="2.170.150.20">
    <property type="entry name" value="Peptide methionine sulfoxide reductase"/>
    <property type="match status" value="1"/>
</dbReference>
<dbReference type="GO" id="GO:0006979">
    <property type="term" value="P:response to oxidative stress"/>
    <property type="evidence" value="ECO:0007669"/>
    <property type="project" value="InterPro"/>
</dbReference>
<dbReference type="SUPFAM" id="SSF51316">
    <property type="entry name" value="Mss4-like"/>
    <property type="match status" value="1"/>
</dbReference>
<keyword evidence="10" id="KW-1185">Reference proteome</keyword>
<comment type="similarity">
    <text evidence="2">Belongs to the MsrB Met sulfoxide reductase family.</text>
</comment>
<evidence type="ECO:0000313" key="10">
    <source>
        <dbReference type="Proteomes" id="UP000193804"/>
    </source>
</evidence>
<dbReference type="InterPro" id="IPR002579">
    <property type="entry name" value="Met_Sox_Rdtase_MsrB_dom"/>
</dbReference>
<evidence type="ECO:0000256" key="4">
    <source>
        <dbReference type="ARBA" id="ARBA00022723"/>
    </source>
</evidence>
<dbReference type="GO" id="GO:0033743">
    <property type="term" value="F:peptide-methionine (R)-S-oxide reductase activity"/>
    <property type="evidence" value="ECO:0007669"/>
    <property type="project" value="UniProtKB-EC"/>
</dbReference>
<sequence length="146" mass="16595">MNWNDVIKFANNGSPEPPKRIEKTDDEWKSILTVEEYQVARKKGTERAFSGEYCEAHEAGQYACRCCDTTLFDSTLKFDSSSGWPSFTEPFENNVIKYEKDESFGMVRVEVLCNICDAHLGHVFPDGPEPTGLRYCINSASIKLKH</sequence>
<name>A0A1X7IQM3_9BACT</name>
<accession>A0A1X7IQM3</accession>
<dbReference type="FunFam" id="2.170.150.20:FF:000001">
    <property type="entry name" value="Peptide methionine sulfoxide reductase MsrB"/>
    <property type="match status" value="1"/>
</dbReference>
<dbReference type="GO" id="GO:0046872">
    <property type="term" value="F:metal ion binding"/>
    <property type="evidence" value="ECO:0007669"/>
    <property type="project" value="UniProtKB-KW"/>
</dbReference>
<feature type="domain" description="MsrB" evidence="8">
    <location>
        <begin position="25"/>
        <end position="146"/>
    </location>
</feature>
<protein>
    <recommendedName>
        <fullName evidence="3">peptide-methionine (R)-S-oxide reductase</fullName>
        <ecNumber evidence="3">1.8.4.12</ecNumber>
    </recommendedName>
</protein>
<dbReference type="GO" id="GO:0030091">
    <property type="term" value="P:protein repair"/>
    <property type="evidence" value="ECO:0007669"/>
    <property type="project" value="InterPro"/>
</dbReference>
<dbReference type="InterPro" id="IPR011057">
    <property type="entry name" value="Mss4-like_sf"/>
</dbReference>
<evidence type="ECO:0000313" key="9">
    <source>
        <dbReference type="EMBL" id="SMG17370.1"/>
    </source>
</evidence>
<evidence type="ECO:0000256" key="6">
    <source>
        <dbReference type="ARBA" id="ARBA00023002"/>
    </source>
</evidence>
<dbReference type="GO" id="GO:0005737">
    <property type="term" value="C:cytoplasm"/>
    <property type="evidence" value="ECO:0007669"/>
    <property type="project" value="TreeGrafter"/>
</dbReference>
<keyword evidence="6" id="KW-0560">Oxidoreductase</keyword>